<reference evidence="2 3" key="1">
    <citation type="submission" date="2024-05" db="EMBL/GenBank/DDBJ databases">
        <authorList>
            <person name="Matzinger S.R."/>
            <person name="Bankers L."/>
            <person name="Rossheim A."/>
            <person name="Hetherington-Rauth M.C."/>
            <person name="Smith A."/>
            <person name="Baird S."/>
            <person name="Polanco D."/>
        </authorList>
    </citation>
    <scope>NUCLEOTIDE SEQUENCE [LARGE SCALE GENOMIC DNA]</scope>
    <source>
        <strain evidence="2 3">2024CJ-00066</strain>
    </source>
</reference>
<evidence type="ECO:0000313" key="3">
    <source>
        <dbReference type="Proteomes" id="UP001447151"/>
    </source>
</evidence>
<evidence type="ECO:0000256" key="1">
    <source>
        <dbReference type="SAM" id="MobiDB-lite"/>
    </source>
</evidence>
<keyword evidence="3" id="KW-1185">Reference proteome</keyword>
<proteinExistence type="predicted"/>
<gene>
    <name evidence="2" type="ORF">ABM124_02425</name>
</gene>
<evidence type="ECO:0000313" key="2">
    <source>
        <dbReference type="EMBL" id="MEQ3510192.1"/>
    </source>
</evidence>
<sequence length="106" mass="11589">MPSEAGFPAFRRHLKLQNPIHRATLYVLSYVLEHRLNIVYKNADAPRRIQTASQGSECRLNAFAAGSQSRPAPNPPYPLGNASSSSDLSHASFSLILISSPRGTGW</sequence>
<organism evidence="2 3">
    <name type="scientific">Neisseria polysaccharea</name>
    <dbReference type="NCBI Taxonomy" id="489"/>
    <lineage>
        <taxon>Bacteria</taxon>
        <taxon>Pseudomonadati</taxon>
        <taxon>Pseudomonadota</taxon>
        <taxon>Betaproteobacteria</taxon>
        <taxon>Neisseriales</taxon>
        <taxon>Neisseriaceae</taxon>
        <taxon>Neisseria</taxon>
    </lineage>
</organism>
<dbReference type="EMBL" id="JBECZB010000002">
    <property type="protein sequence ID" value="MEQ3510192.1"/>
    <property type="molecule type" value="Genomic_DNA"/>
</dbReference>
<name>A0ABV1JI81_NEIPO</name>
<protein>
    <recommendedName>
        <fullName evidence="4">Transposase</fullName>
    </recommendedName>
</protein>
<accession>A0ABV1JI81</accession>
<evidence type="ECO:0008006" key="4">
    <source>
        <dbReference type="Google" id="ProtNLM"/>
    </source>
</evidence>
<dbReference type="RefSeq" id="WP_349272444.1">
    <property type="nucleotide sequence ID" value="NZ_JBECZB010000002.1"/>
</dbReference>
<dbReference type="Proteomes" id="UP001447151">
    <property type="component" value="Unassembled WGS sequence"/>
</dbReference>
<feature type="region of interest" description="Disordered" evidence="1">
    <location>
        <begin position="62"/>
        <end position="87"/>
    </location>
</feature>
<comment type="caution">
    <text evidence="2">The sequence shown here is derived from an EMBL/GenBank/DDBJ whole genome shotgun (WGS) entry which is preliminary data.</text>
</comment>